<dbReference type="PROSITE" id="PS51898">
    <property type="entry name" value="TYR_RECOMBINASE"/>
    <property type="match status" value="1"/>
</dbReference>
<dbReference type="InterPro" id="IPR002104">
    <property type="entry name" value="Integrase_catalytic"/>
</dbReference>
<protein>
    <submittedName>
        <fullName evidence="4">Phage integrase</fullName>
    </submittedName>
</protein>
<sequence length="329" mass="37398">MPIETITKNGKRRYRWTFERVIEGDRIRKTKLLPAGLTAREADELGRKLDADTYAIASGTKRPVVTIGECVEIHLNDKGGGWKDVKTRKQILAKYIDEYEDQDALDLYDWSLRFAGYMRAKVDRQGRPKKPSSDGTIHNTLGYLRAAIKYAHKIGKIDYDQTAKMVIPKQSDERHVYKGRREMLEIAKACSHRQTRAAIRTAFYSGMRMSEILRAVPTKDGFSLGTTKNGRPRLIPIHPRIAVIARSVKFTEPAWKIKDEWIKARRKSGHLGVRFHDLRHSAASEMINAGIDLYTVAGVLGHQTTTSTKRYAHLVTDRLAEAVKKIGRS</sequence>
<keyword evidence="1" id="KW-0229">DNA integration</keyword>
<comment type="caution">
    <text evidence="4">The sequence shown here is derived from an EMBL/GenBank/DDBJ whole genome shotgun (WGS) entry which is preliminary data.</text>
</comment>
<evidence type="ECO:0000313" key="5">
    <source>
        <dbReference type="Proteomes" id="UP000250416"/>
    </source>
</evidence>
<keyword evidence="2" id="KW-0233">DNA recombination</keyword>
<evidence type="ECO:0000313" key="4">
    <source>
        <dbReference type="EMBL" id="SPV11646.1"/>
    </source>
</evidence>
<dbReference type="CDD" id="cd00796">
    <property type="entry name" value="INT_Rci_Hp1_C"/>
    <property type="match status" value="1"/>
</dbReference>
<dbReference type="RefSeq" id="WP_111996851.1">
    <property type="nucleotide sequence ID" value="NZ_UARD01000001.1"/>
</dbReference>
<dbReference type="Proteomes" id="UP000250416">
    <property type="component" value="Unassembled WGS sequence"/>
</dbReference>
<evidence type="ECO:0000256" key="1">
    <source>
        <dbReference type="ARBA" id="ARBA00022908"/>
    </source>
</evidence>
<evidence type="ECO:0000259" key="3">
    <source>
        <dbReference type="PROSITE" id="PS51898"/>
    </source>
</evidence>
<dbReference type="InterPro" id="IPR011010">
    <property type="entry name" value="DNA_brk_join_enz"/>
</dbReference>
<dbReference type="GO" id="GO:0003677">
    <property type="term" value="F:DNA binding"/>
    <property type="evidence" value="ECO:0007669"/>
    <property type="project" value="InterPro"/>
</dbReference>
<accession>A0AAE8N8S8</accession>
<dbReference type="GO" id="GO:0015074">
    <property type="term" value="P:DNA integration"/>
    <property type="evidence" value="ECO:0007669"/>
    <property type="project" value="UniProtKB-KW"/>
</dbReference>
<reference evidence="4 5" key="1">
    <citation type="submission" date="2018-06" db="EMBL/GenBank/DDBJ databases">
        <authorList>
            <consortium name="Pathogen Informatics"/>
            <person name="Doyle S."/>
        </authorList>
    </citation>
    <scope>NUCLEOTIDE SEQUENCE [LARGE SCALE GENOMIC DNA]</scope>
    <source>
        <strain evidence="4 5">NCTC10661</strain>
    </source>
</reference>
<feature type="domain" description="Tyr recombinase" evidence="3">
    <location>
        <begin position="166"/>
        <end position="324"/>
    </location>
</feature>
<dbReference type="SUPFAM" id="SSF56349">
    <property type="entry name" value="DNA breaking-rejoining enzymes"/>
    <property type="match status" value="1"/>
</dbReference>
<dbReference type="InterPro" id="IPR013762">
    <property type="entry name" value="Integrase-like_cat_sf"/>
</dbReference>
<dbReference type="PANTHER" id="PTHR30349">
    <property type="entry name" value="PHAGE INTEGRASE-RELATED"/>
    <property type="match status" value="1"/>
</dbReference>
<proteinExistence type="predicted"/>
<organism evidence="4 5">
    <name type="scientific">Burkholderia cepacia</name>
    <name type="common">Pseudomonas cepacia</name>
    <dbReference type="NCBI Taxonomy" id="292"/>
    <lineage>
        <taxon>Bacteria</taxon>
        <taxon>Pseudomonadati</taxon>
        <taxon>Pseudomonadota</taxon>
        <taxon>Betaproteobacteria</taxon>
        <taxon>Burkholderiales</taxon>
        <taxon>Burkholderiaceae</taxon>
        <taxon>Burkholderia</taxon>
        <taxon>Burkholderia cepacia complex</taxon>
    </lineage>
</organism>
<dbReference type="EMBL" id="UARD01000001">
    <property type="protein sequence ID" value="SPV11646.1"/>
    <property type="molecule type" value="Genomic_DNA"/>
</dbReference>
<dbReference type="AlphaFoldDB" id="A0AAE8N8S8"/>
<name>A0AAE8N8S8_BURCE</name>
<gene>
    <name evidence="4" type="ORF">NCTC10661_00241</name>
</gene>
<dbReference type="Pfam" id="PF00589">
    <property type="entry name" value="Phage_integrase"/>
    <property type="match status" value="1"/>
</dbReference>
<evidence type="ECO:0000256" key="2">
    <source>
        <dbReference type="ARBA" id="ARBA00023172"/>
    </source>
</evidence>
<dbReference type="PANTHER" id="PTHR30349:SF64">
    <property type="entry name" value="PROPHAGE INTEGRASE INTD-RELATED"/>
    <property type="match status" value="1"/>
</dbReference>
<dbReference type="GO" id="GO:0006310">
    <property type="term" value="P:DNA recombination"/>
    <property type="evidence" value="ECO:0007669"/>
    <property type="project" value="UniProtKB-KW"/>
</dbReference>
<dbReference type="InterPro" id="IPR050090">
    <property type="entry name" value="Tyrosine_recombinase_XerCD"/>
</dbReference>
<dbReference type="Gene3D" id="1.10.443.10">
    <property type="entry name" value="Intergrase catalytic core"/>
    <property type="match status" value="1"/>
</dbReference>